<dbReference type="OrthoDB" id="2289035at2759"/>
<dbReference type="GeneID" id="29004209"/>
<sequence length="590" mass="66977">MLSGEDSRTVATTRSALSTQKSIPLHKPIQLAAISNYKLAQLTFAPPDLHSLRKTAIIKNVLETIYKETPPQWLDQLTRWTFFTPDDTFVFIDEFRSLQDMTQDGLEEMFSDYLRIMEAFKPNQQQQEEYDEEEDEDLWNDEDQKKSFGITESSIFSHPGASLSDESLNRPQRPSLDDRASLEIPEDKKSRRQSVTPVNRNRLSWTSDTGITSSVVAQHLANEIMNLFDMEFSVDIHVNTAPKLPELPFHNHASRRKSKRMSTDSFMALIPTFEAFTVDEKTYPRTRPRNMSNPIISENTPPPRRRSSSLPLTPDPKPKQSPVLPQRSSSLKYRQNTPAKKSSTSLKVDPYIQPIAKSQSSPSSSSSLDVNNRERQFKSSEFLAGRTHVLGDESSDPSRQPLRRLASLVHYEHGYNNNSNTSTSSLHPSLCSTSSFSSSEAGSLTRAVPMTLHEKSSNSERLVKQRSHQLIRPSIVDAKEIRRSQSLGRYNSKKNKQPSLMERTSSKQGNGVPPAFYKHDKKQPDLSRSRSAFIKIGKGLRTRRTHKEDTNGFSEASMAHGESLKENMPHGNRFVQRMATLGKRMRLQRA</sequence>
<evidence type="ECO:0000313" key="2">
    <source>
        <dbReference type="EMBL" id="OAD73775.1"/>
    </source>
</evidence>
<feature type="compositionally biased region" description="Polar residues" evidence="1">
    <location>
        <begin position="326"/>
        <end position="346"/>
    </location>
</feature>
<dbReference type="VEuPathDB" id="FungiDB:PHYBLDRAFT_77827"/>
<name>A0A162XBS3_PHYB8</name>
<accession>A0A162XBS3</accession>
<dbReference type="EMBL" id="KV440980">
    <property type="protein sequence ID" value="OAD73775.1"/>
    <property type="molecule type" value="Genomic_DNA"/>
</dbReference>
<feature type="compositionally biased region" description="Low complexity" evidence="1">
    <location>
        <begin position="358"/>
        <end position="367"/>
    </location>
</feature>
<dbReference type="AlphaFoldDB" id="A0A162XBS3"/>
<gene>
    <name evidence="2" type="ORF">PHYBLDRAFT_77827</name>
</gene>
<organism evidence="2 3">
    <name type="scientific">Phycomyces blakesleeanus (strain ATCC 8743b / DSM 1359 / FGSC 10004 / NBRC 33097 / NRRL 1555)</name>
    <dbReference type="NCBI Taxonomy" id="763407"/>
    <lineage>
        <taxon>Eukaryota</taxon>
        <taxon>Fungi</taxon>
        <taxon>Fungi incertae sedis</taxon>
        <taxon>Mucoromycota</taxon>
        <taxon>Mucoromycotina</taxon>
        <taxon>Mucoromycetes</taxon>
        <taxon>Mucorales</taxon>
        <taxon>Phycomycetaceae</taxon>
        <taxon>Phycomyces</taxon>
    </lineage>
</organism>
<proteinExistence type="predicted"/>
<feature type="region of interest" description="Disordered" evidence="1">
    <location>
        <begin position="156"/>
        <end position="201"/>
    </location>
</feature>
<dbReference type="Proteomes" id="UP000077315">
    <property type="component" value="Unassembled WGS sequence"/>
</dbReference>
<feature type="region of interest" description="Disordered" evidence="1">
    <location>
        <begin position="483"/>
        <end position="527"/>
    </location>
</feature>
<evidence type="ECO:0000313" key="3">
    <source>
        <dbReference type="Proteomes" id="UP000077315"/>
    </source>
</evidence>
<feature type="compositionally biased region" description="Basic and acidic residues" evidence="1">
    <location>
        <begin position="175"/>
        <end position="189"/>
    </location>
</feature>
<feature type="compositionally biased region" description="Polar residues" evidence="1">
    <location>
        <begin position="289"/>
        <end position="299"/>
    </location>
</feature>
<feature type="region of interest" description="Disordered" evidence="1">
    <location>
        <begin position="284"/>
        <end position="372"/>
    </location>
</feature>
<protein>
    <submittedName>
        <fullName evidence="2">Uncharacterized protein</fullName>
    </submittedName>
</protein>
<evidence type="ECO:0000256" key="1">
    <source>
        <dbReference type="SAM" id="MobiDB-lite"/>
    </source>
</evidence>
<reference evidence="3" key="1">
    <citation type="submission" date="2015-06" db="EMBL/GenBank/DDBJ databases">
        <title>Expansion of signal transduction pathways in fungi by whole-genome duplication.</title>
        <authorList>
            <consortium name="DOE Joint Genome Institute"/>
            <person name="Corrochano L.M."/>
            <person name="Kuo A."/>
            <person name="Marcet-Houben M."/>
            <person name="Polaino S."/>
            <person name="Salamov A."/>
            <person name="Villalobos J.M."/>
            <person name="Alvarez M.I."/>
            <person name="Avalos J."/>
            <person name="Benito E.P."/>
            <person name="Benoit I."/>
            <person name="Burger G."/>
            <person name="Camino L.P."/>
            <person name="Canovas D."/>
            <person name="Cerda-Olmedo E."/>
            <person name="Cheng J.-F."/>
            <person name="Dominguez A."/>
            <person name="Elias M."/>
            <person name="Eslava A.P."/>
            <person name="Glaser F."/>
            <person name="Grimwood J."/>
            <person name="Gutierrez G."/>
            <person name="Heitman J."/>
            <person name="Henrissat B."/>
            <person name="Iturriaga E.A."/>
            <person name="Lang B.F."/>
            <person name="Lavin J.L."/>
            <person name="Lee S."/>
            <person name="Li W."/>
            <person name="Lindquist E."/>
            <person name="Lopez-Garcia S."/>
            <person name="Luque E.M."/>
            <person name="Marcos A.T."/>
            <person name="Martin J."/>
            <person name="McCluskey K."/>
            <person name="Medina H.R."/>
            <person name="Miralles-Duran A."/>
            <person name="Miyazaki A."/>
            <person name="Munoz-Torres E."/>
            <person name="Oguiza J.A."/>
            <person name="Ohm R."/>
            <person name="Olmedo M."/>
            <person name="Orejas M."/>
            <person name="Ortiz-Castellanos L."/>
            <person name="Pisabarro A.G."/>
            <person name="Rodriguez-Romero J."/>
            <person name="Ruiz-Herrera J."/>
            <person name="Ruiz-Vazquez R."/>
            <person name="Sanz C."/>
            <person name="Schackwitz W."/>
            <person name="Schmutz J."/>
            <person name="Shahriari M."/>
            <person name="Shelest E."/>
            <person name="Silva-Franco F."/>
            <person name="Soanes D."/>
            <person name="Syed K."/>
            <person name="Tagua V.G."/>
            <person name="Talbot N.J."/>
            <person name="Thon M."/>
            <person name="De vries R.P."/>
            <person name="Wiebenga A."/>
            <person name="Yadav J.S."/>
            <person name="Braun E.L."/>
            <person name="Baker S."/>
            <person name="Garre V."/>
            <person name="Horwitz B."/>
            <person name="Torres-Martinez S."/>
            <person name="Idnurm A."/>
            <person name="Herrera-Estrella A."/>
            <person name="Gabaldon T."/>
            <person name="Grigoriev I.V."/>
        </authorList>
    </citation>
    <scope>NUCLEOTIDE SEQUENCE [LARGE SCALE GENOMIC DNA]</scope>
    <source>
        <strain evidence="3">NRRL 1555(-)</strain>
    </source>
</reference>
<keyword evidence="3" id="KW-1185">Reference proteome</keyword>
<dbReference type="InParanoid" id="A0A162XBS3"/>
<dbReference type="RefSeq" id="XP_018291815.1">
    <property type="nucleotide sequence ID" value="XM_018443304.1"/>
</dbReference>